<dbReference type="SUPFAM" id="SSF48452">
    <property type="entry name" value="TPR-like"/>
    <property type="match status" value="2"/>
</dbReference>
<feature type="DNA-binding region" description="OmpR/PhoB-type" evidence="5">
    <location>
        <begin position="7"/>
        <end position="111"/>
    </location>
</feature>
<dbReference type="PANTHER" id="PTHR35807">
    <property type="entry name" value="TRANSCRIPTIONAL REGULATOR REDD-RELATED"/>
    <property type="match status" value="1"/>
</dbReference>
<keyword evidence="2" id="KW-0805">Transcription regulation</keyword>
<dbReference type="InterPro" id="IPR027417">
    <property type="entry name" value="P-loop_NTPase"/>
</dbReference>
<dbReference type="InterPro" id="IPR019734">
    <property type="entry name" value="TPR_rpt"/>
</dbReference>
<proteinExistence type="inferred from homology"/>
<reference evidence="8 9" key="1">
    <citation type="submission" date="2024-09" db="EMBL/GenBank/DDBJ databases">
        <authorList>
            <person name="Sun Q."/>
            <person name="Mori K."/>
        </authorList>
    </citation>
    <scope>NUCLEOTIDE SEQUENCE [LARGE SCALE GENOMIC DNA]</scope>
    <source>
        <strain evidence="8 9">TBRC 1851</strain>
    </source>
</reference>
<evidence type="ECO:0000256" key="3">
    <source>
        <dbReference type="ARBA" id="ARBA00023125"/>
    </source>
</evidence>
<organism evidence="8 9">
    <name type="scientific">Sphaerimonospora cavernae</name>
    <dbReference type="NCBI Taxonomy" id="1740611"/>
    <lineage>
        <taxon>Bacteria</taxon>
        <taxon>Bacillati</taxon>
        <taxon>Actinomycetota</taxon>
        <taxon>Actinomycetes</taxon>
        <taxon>Streptosporangiales</taxon>
        <taxon>Streptosporangiaceae</taxon>
        <taxon>Sphaerimonospora</taxon>
    </lineage>
</organism>
<evidence type="ECO:0000313" key="8">
    <source>
        <dbReference type="EMBL" id="MFC0861150.1"/>
    </source>
</evidence>
<dbReference type="Pfam" id="PF13424">
    <property type="entry name" value="TPR_12"/>
    <property type="match status" value="1"/>
</dbReference>
<dbReference type="SMART" id="SM01043">
    <property type="entry name" value="BTAD"/>
    <property type="match status" value="1"/>
</dbReference>
<dbReference type="EMBL" id="JBHMQT010000003">
    <property type="protein sequence ID" value="MFC0861150.1"/>
    <property type="molecule type" value="Genomic_DNA"/>
</dbReference>
<dbReference type="SMART" id="SM00028">
    <property type="entry name" value="TPR"/>
    <property type="match status" value="3"/>
</dbReference>
<dbReference type="InterPro" id="IPR036388">
    <property type="entry name" value="WH-like_DNA-bd_sf"/>
</dbReference>
<keyword evidence="4" id="KW-0804">Transcription</keyword>
<dbReference type="RefSeq" id="WP_394299381.1">
    <property type="nucleotide sequence ID" value="NZ_JBHMQT010000003.1"/>
</dbReference>
<dbReference type="PANTHER" id="PTHR35807:SF1">
    <property type="entry name" value="TRANSCRIPTIONAL REGULATOR REDD"/>
    <property type="match status" value="1"/>
</dbReference>
<dbReference type="InterPro" id="IPR005158">
    <property type="entry name" value="BTAD"/>
</dbReference>
<dbReference type="SUPFAM" id="SSF46894">
    <property type="entry name" value="C-terminal effector domain of the bipartite response regulators"/>
    <property type="match status" value="1"/>
</dbReference>
<comment type="similarity">
    <text evidence="1">Belongs to the AfsR/DnrI/RedD regulatory family.</text>
</comment>
<evidence type="ECO:0000259" key="7">
    <source>
        <dbReference type="PROSITE" id="PS51755"/>
    </source>
</evidence>
<gene>
    <name evidence="8" type="ORF">ACFHYQ_02440</name>
</gene>
<evidence type="ECO:0000313" key="9">
    <source>
        <dbReference type="Proteomes" id="UP001589870"/>
    </source>
</evidence>
<dbReference type="Pfam" id="PF03704">
    <property type="entry name" value="BTAD"/>
    <property type="match status" value="1"/>
</dbReference>
<evidence type="ECO:0000256" key="6">
    <source>
        <dbReference type="SAM" id="MobiDB-lite"/>
    </source>
</evidence>
<dbReference type="InterPro" id="IPR011990">
    <property type="entry name" value="TPR-like_helical_dom_sf"/>
</dbReference>
<dbReference type="PROSITE" id="PS51755">
    <property type="entry name" value="OMPR_PHOB"/>
    <property type="match status" value="1"/>
</dbReference>
<evidence type="ECO:0000256" key="5">
    <source>
        <dbReference type="PROSITE-ProRule" id="PRU01091"/>
    </source>
</evidence>
<sequence>MKQSDETGQLQPSARRLRVLGPVLAWHQQRRAELGPPLQRAVLCILAAQAGQVVSKEQLIGGLWRERVPKTAEQSIYTYVAGLRRALEPDRGPREPFQLLVNRPGGYALQRGRFHIDAEEFEDRIAETRRLLTKGDRRGSLRELETALRLWTGPALSGIPGPFAEAERARLEELRLITVEDRADILLGLGRHQEALPALHDLVGEHPLRERARELLMLALYRSGRQADSLAAYLDIRHLLAERLGVDPGESLQRRYHAILRSGPTLDSADPDQGQIRLGSRSPLHTGDPEAPVPRQLPRAMDGFVGRTDESVRLRSLLAPGESAPPQAVVAITGPAGVGKSAMAVQSAHAVGDHFPDGLLYANLLGATPGVERLKPIDLLGRFLRALGVRAEAVPHEVDEAAAMLRDTLAGRRVLAVLDDASGPDQVRPLLDLPSGNAVLITSRESFAAVDNCAQVRLGMMVRSEAVTMLAKLIGAGRVAANPAVAARLVDLCDGLPLALRLAAARLIDRPHWGVRHLVERLEDRGRILHELESGDIAVRSSLELSHDTLSRSSRPLDRLAARTLCHLGILHVPDVTSHVVAALLDASVDQAERSLERLTEAHLLESHEFGRFQLHDLVRLFAMELAEDHLTHETRSGALSRALGLYGVTARLATRLVDPHRVQPPWPHTGPQPAPLSSNQDGHAWMERERANVLAAASQAMSAPDDSVASMGAYVGFSLMWHLYRAGHRNENLRTNQQALEAGQRLGNQEIMALAHGYVAMTLTRMGQAAEALPHQLAELELQRGLRNRFEEMRALGNLSVAYLNLERYADALECSEIQFAIARDIGADVGQRHALSMLGCAHRGLGNLSEAGATLSEAVSLSRAAGDQFHVSHTLRCLAEVRLDQNDPLSAKTLLEEAFAIGREIRNHDAAPWCLTHLATANRLLGQFESAVAYATEAVAVARAINDKRREEMAAWELSTAQEALAAGAQGQEEVDPVGHR</sequence>
<keyword evidence="9" id="KW-1185">Reference proteome</keyword>
<dbReference type="PRINTS" id="PR00364">
    <property type="entry name" value="DISEASERSIST"/>
</dbReference>
<keyword evidence="3 5" id="KW-0238">DNA-binding</keyword>
<comment type="caution">
    <text evidence="8">The sequence shown here is derived from an EMBL/GenBank/DDBJ whole genome shotgun (WGS) entry which is preliminary data.</text>
</comment>
<dbReference type="Gene3D" id="3.40.50.300">
    <property type="entry name" value="P-loop containing nucleotide triphosphate hydrolases"/>
    <property type="match status" value="1"/>
</dbReference>
<dbReference type="InterPro" id="IPR051677">
    <property type="entry name" value="AfsR-DnrI-RedD_regulator"/>
</dbReference>
<dbReference type="InterPro" id="IPR016032">
    <property type="entry name" value="Sig_transdc_resp-reg_C-effctor"/>
</dbReference>
<feature type="domain" description="OmpR/PhoB-type" evidence="7">
    <location>
        <begin position="7"/>
        <end position="111"/>
    </location>
</feature>
<dbReference type="SMART" id="SM00862">
    <property type="entry name" value="Trans_reg_C"/>
    <property type="match status" value="1"/>
</dbReference>
<dbReference type="InterPro" id="IPR001867">
    <property type="entry name" value="OmpR/PhoB-type_DNA-bd"/>
</dbReference>
<accession>A0ABV6TY78</accession>
<evidence type="ECO:0000256" key="2">
    <source>
        <dbReference type="ARBA" id="ARBA00023015"/>
    </source>
</evidence>
<protein>
    <submittedName>
        <fullName evidence="8">BTAD domain-containing putative transcriptional regulator</fullName>
    </submittedName>
</protein>
<dbReference type="Proteomes" id="UP001589870">
    <property type="component" value="Unassembled WGS sequence"/>
</dbReference>
<name>A0ABV6TY78_9ACTN</name>
<dbReference type="Gene3D" id="1.25.40.10">
    <property type="entry name" value="Tetratricopeptide repeat domain"/>
    <property type="match status" value="2"/>
</dbReference>
<evidence type="ECO:0000256" key="1">
    <source>
        <dbReference type="ARBA" id="ARBA00005820"/>
    </source>
</evidence>
<evidence type="ECO:0000256" key="4">
    <source>
        <dbReference type="ARBA" id="ARBA00023163"/>
    </source>
</evidence>
<feature type="region of interest" description="Disordered" evidence="6">
    <location>
        <begin position="263"/>
        <end position="297"/>
    </location>
</feature>
<dbReference type="Gene3D" id="1.10.10.10">
    <property type="entry name" value="Winged helix-like DNA-binding domain superfamily/Winged helix DNA-binding domain"/>
    <property type="match status" value="1"/>
</dbReference>
<dbReference type="Pfam" id="PF13181">
    <property type="entry name" value="TPR_8"/>
    <property type="match status" value="1"/>
</dbReference>
<dbReference type="Pfam" id="PF00486">
    <property type="entry name" value="Trans_reg_C"/>
    <property type="match status" value="1"/>
</dbReference>
<dbReference type="CDD" id="cd15831">
    <property type="entry name" value="BTAD"/>
    <property type="match status" value="1"/>
</dbReference>
<dbReference type="SUPFAM" id="SSF52540">
    <property type="entry name" value="P-loop containing nucleoside triphosphate hydrolases"/>
    <property type="match status" value="1"/>
</dbReference>